<evidence type="ECO:0000313" key="2">
    <source>
        <dbReference type="EMBL" id="KAL0945654.1"/>
    </source>
</evidence>
<dbReference type="PANTHER" id="PTHR10622">
    <property type="entry name" value="HET DOMAIN-CONTAINING PROTEIN"/>
    <property type="match status" value="1"/>
</dbReference>
<dbReference type="EMBL" id="JASNQZ010000017">
    <property type="protein sequence ID" value="KAL0945654.1"/>
    <property type="molecule type" value="Genomic_DNA"/>
</dbReference>
<dbReference type="Proteomes" id="UP001556367">
    <property type="component" value="Unassembled WGS sequence"/>
</dbReference>
<reference evidence="3" key="1">
    <citation type="submission" date="2024-06" db="EMBL/GenBank/DDBJ databases">
        <title>Multi-omics analyses provide insights into the biosynthesis of the anticancer antibiotic pleurotin in Hohenbuehelia grisea.</title>
        <authorList>
            <person name="Weaver J.A."/>
            <person name="Alberti F."/>
        </authorList>
    </citation>
    <scope>NUCLEOTIDE SEQUENCE [LARGE SCALE GENOMIC DNA]</scope>
    <source>
        <strain evidence="3">T-177</strain>
    </source>
</reference>
<keyword evidence="3" id="KW-1185">Reference proteome</keyword>
<feature type="domain" description="Heterokaryon incompatibility" evidence="1">
    <location>
        <begin position="56"/>
        <end position="149"/>
    </location>
</feature>
<comment type="caution">
    <text evidence="2">The sequence shown here is derived from an EMBL/GenBank/DDBJ whole genome shotgun (WGS) entry which is preliminary data.</text>
</comment>
<dbReference type="InterPro" id="IPR010730">
    <property type="entry name" value="HET"/>
</dbReference>
<protein>
    <recommendedName>
        <fullName evidence="1">Heterokaryon incompatibility domain-containing protein</fullName>
    </recommendedName>
</protein>
<organism evidence="2 3">
    <name type="scientific">Hohenbuehelia grisea</name>
    <dbReference type="NCBI Taxonomy" id="104357"/>
    <lineage>
        <taxon>Eukaryota</taxon>
        <taxon>Fungi</taxon>
        <taxon>Dikarya</taxon>
        <taxon>Basidiomycota</taxon>
        <taxon>Agaricomycotina</taxon>
        <taxon>Agaricomycetes</taxon>
        <taxon>Agaricomycetidae</taxon>
        <taxon>Agaricales</taxon>
        <taxon>Pleurotineae</taxon>
        <taxon>Pleurotaceae</taxon>
        <taxon>Hohenbuehelia</taxon>
    </lineage>
</organism>
<name>A0ABR3IQT3_9AGAR</name>
<dbReference type="PANTHER" id="PTHR10622:SF10">
    <property type="entry name" value="HET DOMAIN-CONTAINING PROTEIN"/>
    <property type="match status" value="1"/>
</dbReference>
<evidence type="ECO:0000313" key="3">
    <source>
        <dbReference type="Proteomes" id="UP001556367"/>
    </source>
</evidence>
<sequence>MPINVVRLRDMKLLRRDALEPEVIEDVTKYFHRTQRQNWEAFESSLVEIVESHTKYAILSHRWEKDELDYTKAKALPQNFLQRRFKSQGREKIRKFCEQASQYSCDYVWFDTGCIDKSSSSELEESIRSMFNWYRNSEICIVYLAGTKSMLDPHKKDDWFKRGWTLQELLAPPRMKFFNSDWTPTTSSQYDIDRTTTLTRRVPEFSVRLSAASGIYPVERLHNYVPGVEQAREVLHWASARQTTRPEDMAYCLIGLLNLELSVAYGEGYPTAFYRLQVEVMRRTEDRGLFFWSGSPSSHSSMLAATVFGFRQPVPWSDDGVRSDGYYSACLDRDPTITLTNCGIRMSIPLYSVELDPTTRNTSRKTTGGRTYSLVLWVPGLGCRANIQIWFHREVKASEIRQDWAIGLLGSAYITRKQHSTFLPILLTRGSESSSQRYVRLFTDRFLLEINIERDNPTLKEPEVIYIK</sequence>
<proteinExistence type="predicted"/>
<dbReference type="Pfam" id="PF06985">
    <property type="entry name" value="HET"/>
    <property type="match status" value="1"/>
</dbReference>
<accession>A0ABR3IQT3</accession>
<evidence type="ECO:0000259" key="1">
    <source>
        <dbReference type="Pfam" id="PF06985"/>
    </source>
</evidence>
<gene>
    <name evidence="2" type="ORF">HGRIS_014808</name>
</gene>